<protein>
    <recommendedName>
        <fullName evidence="3">DZANK-type domain-containing protein</fullName>
    </recommendedName>
</protein>
<evidence type="ECO:0008006" key="3">
    <source>
        <dbReference type="Google" id="ProtNLM"/>
    </source>
</evidence>
<name>A0ABW4LR21_9BACI</name>
<dbReference type="Proteomes" id="UP001597214">
    <property type="component" value="Unassembled WGS sequence"/>
</dbReference>
<dbReference type="EMBL" id="JBHUEM010000020">
    <property type="protein sequence ID" value="MFD1737316.1"/>
    <property type="molecule type" value="Genomic_DNA"/>
</dbReference>
<accession>A0ABW4LR21</accession>
<keyword evidence="2" id="KW-1185">Reference proteome</keyword>
<sequence>MVDEKEKIKCVRCSHVADDKDKYCIKCGAPLMNYCADTKRGKSKHHCGANNKRDAHYCSKCGHETIFKQRGLI</sequence>
<evidence type="ECO:0000313" key="2">
    <source>
        <dbReference type="Proteomes" id="UP001597214"/>
    </source>
</evidence>
<dbReference type="RefSeq" id="WP_377928520.1">
    <property type="nucleotide sequence ID" value="NZ_JBHUEM010000020.1"/>
</dbReference>
<reference evidence="2" key="1">
    <citation type="journal article" date="2019" name="Int. J. Syst. Evol. Microbiol.">
        <title>The Global Catalogue of Microorganisms (GCM) 10K type strain sequencing project: providing services to taxonomists for standard genome sequencing and annotation.</title>
        <authorList>
            <consortium name="The Broad Institute Genomics Platform"/>
            <consortium name="The Broad Institute Genome Sequencing Center for Infectious Disease"/>
            <person name="Wu L."/>
            <person name="Ma J."/>
        </authorList>
    </citation>
    <scope>NUCLEOTIDE SEQUENCE [LARGE SCALE GENOMIC DNA]</scope>
    <source>
        <strain evidence="2">CCUG 49339</strain>
    </source>
</reference>
<organism evidence="1 2">
    <name type="scientific">Bacillus salitolerans</name>
    <dbReference type="NCBI Taxonomy" id="1437434"/>
    <lineage>
        <taxon>Bacteria</taxon>
        <taxon>Bacillati</taxon>
        <taxon>Bacillota</taxon>
        <taxon>Bacilli</taxon>
        <taxon>Bacillales</taxon>
        <taxon>Bacillaceae</taxon>
        <taxon>Bacillus</taxon>
    </lineage>
</organism>
<gene>
    <name evidence="1" type="ORF">ACFSCX_12200</name>
</gene>
<comment type="caution">
    <text evidence="1">The sequence shown here is derived from an EMBL/GenBank/DDBJ whole genome shotgun (WGS) entry which is preliminary data.</text>
</comment>
<evidence type="ECO:0000313" key="1">
    <source>
        <dbReference type="EMBL" id="MFD1737316.1"/>
    </source>
</evidence>
<proteinExistence type="predicted"/>